<evidence type="ECO:0000313" key="1">
    <source>
        <dbReference type="EMBL" id="KAI3371950.1"/>
    </source>
</evidence>
<gene>
    <name evidence="1" type="ORF">L3Q82_006823</name>
</gene>
<protein>
    <submittedName>
        <fullName evidence="1">Uncharacterized protein</fullName>
    </submittedName>
</protein>
<organism evidence="1 2">
    <name type="scientific">Scortum barcoo</name>
    <name type="common">barcoo grunter</name>
    <dbReference type="NCBI Taxonomy" id="214431"/>
    <lineage>
        <taxon>Eukaryota</taxon>
        <taxon>Metazoa</taxon>
        <taxon>Chordata</taxon>
        <taxon>Craniata</taxon>
        <taxon>Vertebrata</taxon>
        <taxon>Euteleostomi</taxon>
        <taxon>Actinopterygii</taxon>
        <taxon>Neopterygii</taxon>
        <taxon>Teleostei</taxon>
        <taxon>Neoteleostei</taxon>
        <taxon>Acanthomorphata</taxon>
        <taxon>Eupercaria</taxon>
        <taxon>Centrarchiformes</taxon>
        <taxon>Terapontoidei</taxon>
        <taxon>Terapontidae</taxon>
        <taxon>Scortum</taxon>
    </lineage>
</organism>
<reference evidence="1" key="1">
    <citation type="submission" date="2022-04" db="EMBL/GenBank/DDBJ databases">
        <title>Jade perch genome.</title>
        <authorList>
            <person name="Chao B."/>
        </authorList>
    </citation>
    <scope>NUCLEOTIDE SEQUENCE</scope>
    <source>
        <strain evidence="1">CB-2022</strain>
    </source>
</reference>
<evidence type="ECO:0000313" key="2">
    <source>
        <dbReference type="Proteomes" id="UP000831701"/>
    </source>
</evidence>
<dbReference type="Proteomes" id="UP000831701">
    <property type="component" value="Chromosome 5"/>
</dbReference>
<proteinExistence type="predicted"/>
<keyword evidence="2" id="KW-1185">Reference proteome</keyword>
<name>A0ACB8WWB1_9TELE</name>
<sequence>MKTRVEVLARSMLKNMYEENHTIIQRTTVWGYNALSPKTEGTDNFAIALIKGRSRKSEDCVSEFYKQRTNRQNSSPTQSGQSTLFRLKTMASDLEVLILIPAASHWARLRTVPIGQAIPPNQSPPGHVVIVHVSVEVPQQDDGGLLEDGPMPLLRAGPGQAPWAKARPQGTCRRATSLGLAPWWGPDLV</sequence>
<comment type="caution">
    <text evidence="1">The sequence shown here is derived from an EMBL/GenBank/DDBJ whole genome shotgun (WGS) entry which is preliminary data.</text>
</comment>
<dbReference type="EMBL" id="CM041535">
    <property type="protein sequence ID" value="KAI3371950.1"/>
    <property type="molecule type" value="Genomic_DNA"/>
</dbReference>
<accession>A0ACB8WWB1</accession>